<evidence type="ECO:0000259" key="13">
    <source>
        <dbReference type="PROSITE" id="PS51194"/>
    </source>
</evidence>
<dbReference type="Pfam" id="PF02889">
    <property type="entry name" value="Sec63"/>
    <property type="match status" value="1"/>
</dbReference>
<feature type="compositionally biased region" description="Low complexity" evidence="11">
    <location>
        <begin position="8"/>
        <end position="42"/>
    </location>
</feature>
<dbReference type="SUPFAM" id="SSF158702">
    <property type="entry name" value="Sec63 N-terminal domain-like"/>
    <property type="match status" value="1"/>
</dbReference>
<keyword evidence="6" id="KW-0413">Isomerase</keyword>
<keyword evidence="7" id="KW-0469">Meiosis</keyword>
<dbReference type="InterPro" id="IPR001650">
    <property type="entry name" value="Helicase_C-like"/>
</dbReference>
<protein>
    <recommendedName>
        <fullName evidence="9">DNA 3'-5' helicase</fullName>
        <ecNumber evidence="9">5.6.2.4</ecNumber>
    </recommendedName>
</protein>
<dbReference type="InterPro" id="IPR052247">
    <property type="entry name" value="Meiotic_Crossover_Helicase"/>
</dbReference>
<dbReference type="PROSITE" id="PS51194">
    <property type="entry name" value="HELICASE_CTER"/>
    <property type="match status" value="1"/>
</dbReference>
<feature type="region of interest" description="Disordered" evidence="11">
    <location>
        <begin position="319"/>
        <end position="338"/>
    </location>
</feature>
<feature type="compositionally biased region" description="Low complexity" evidence="11">
    <location>
        <begin position="138"/>
        <end position="151"/>
    </location>
</feature>
<dbReference type="SMART" id="SM00490">
    <property type="entry name" value="HELICc"/>
    <property type="match status" value="1"/>
</dbReference>
<dbReference type="Proteomes" id="UP001342314">
    <property type="component" value="Unassembled WGS sequence"/>
</dbReference>
<evidence type="ECO:0000313" key="15">
    <source>
        <dbReference type="Proteomes" id="UP001342314"/>
    </source>
</evidence>
<evidence type="ECO:0000313" key="14">
    <source>
        <dbReference type="EMBL" id="GJN88365.1"/>
    </source>
</evidence>
<gene>
    <name evidence="14" type="ORF">Rhopal_001330-T1</name>
</gene>
<dbReference type="InterPro" id="IPR057842">
    <property type="entry name" value="WH_MER3"/>
</dbReference>
<name>A0AAV5GFF0_9BASI</name>
<dbReference type="PANTHER" id="PTHR47835">
    <property type="entry name" value="HFM1, ATP DEPENDENT DNA HELICASE HOMOLOG"/>
    <property type="match status" value="1"/>
</dbReference>
<dbReference type="SUPFAM" id="SSF52540">
    <property type="entry name" value="P-loop containing nucleoside triphosphate hydrolases"/>
    <property type="match status" value="1"/>
</dbReference>
<dbReference type="Gene3D" id="3.40.50.300">
    <property type="entry name" value="P-loop containing nucleotide triphosphate hydrolases"/>
    <property type="match status" value="2"/>
</dbReference>
<dbReference type="InterPro" id="IPR004179">
    <property type="entry name" value="Sec63-dom"/>
</dbReference>
<evidence type="ECO:0000256" key="10">
    <source>
        <dbReference type="ARBA" id="ARBA00048988"/>
    </source>
</evidence>
<dbReference type="GO" id="GO:0003676">
    <property type="term" value="F:nucleic acid binding"/>
    <property type="evidence" value="ECO:0007669"/>
    <property type="project" value="InterPro"/>
</dbReference>
<keyword evidence="15" id="KW-1185">Reference proteome</keyword>
<evidence type="ECO:0000256" key="2">
    <source>
        <dbReference type="ARBA" id="ARBA00022741"/>
    </source>
</evidence>
<dbReference type="PANTHER" id="PTHR47835:SF3">
    <property type="entry name" value="HELICASE FOR MEIOSIS 1"/>
    <property type="match status" value="1"/>
</dbReference>
<feature type="region of interest" description="Disordered" evidence="11">
    <location>
        <begin position="70"/>
        <end position="246"/>
    </location>
</feature>
<dbReference type="SMART" id="SM00487">
    <property type="entry name" value="DEXDc"/>
    <property type="match status" value="1"/>
</dbReference>
<dbReference type="PROSITE" id="PS51192">
    <property type="entry name" value="HELICASE_ATP_BIND_1"/>
    <property type="match status" value="1"/>
</dbReference>
<comment type="catalytic activity">
    <reaction evidence="8">
        <text>Couples ATP hydrolysis with the unwinding of duplex DNA by translocating in the 3'-5' direction.</text>
        <dbReference type="EC" id="5.6.2.4"/>
    </reaction>
</comment>
<evidence type="ECO:0000256" key="8">
    <source>
        <dbReference type="ARBA" id="ARBA00034617"/>
    </source>
</evidence>
<comment type="caution">
    <text evidence="14">The sequence shown here is derived from an EMBL/GenBank/DDBJ whole genome shotgun (WGS) entry which is preliminary data.</text>
</comment>
<dbReference type="InterPro" id="IPR036388">
    <property type="entry name" value="WH-like_DNA-bd_sf"/>
</dbReference>
<comment type="similarity">
    <text evidence="1">Belongs to the helicase family. SKI2 subfamily.</text>
</comment>
<evidence type="ECO:0000256" key="5">
    <source>
        <dbReference type="ARBA" id="ARBA00022840"/>
    </source>
</evidence>
<dbReference type="EMBL" id="BQKY01000003">
    <property type="protein sequence ID" value="GJN88365.1"/>
    <property type="molecule type" value="Genomic_DNA"/>
</dbReference>
<dbReference type="GO" id="GO:0043138">
    <property type="term" value="F:3'-5' DNA helicase activity"/>
    <property type="evidence" value="ECO:0007669"/>
    <property type="project" value="UniProtKB-EC"/>
</dbReference>
<dbReference type="Pfam" id="PF23445">
    <property type="entry name" value="WHD_SNRNP200"/>
    <property type="match status" value="1"/>
</dbReference>
<feature type="compositionally biased region" description="Low complexity" evidence="11">
    <location>
        <begin position="186"/>
        <end position="196"/>
    </location>
</feature>
<dbReference type="Gene3D" id="1.10.10.10">
    <property type="entry name" value="Winged helix-like DNA-binding domain superfamily/Winged helix DNA-binding domain"/>
    <property type="match status" value="1"/>
</dbReference>
<feature type="region of interest" description="Disordered" evidence="11">
    <location>
        <begin position="276"/>
        <end position="304"/>
    </location>
</feature>
<evidence type="ECO:0000259" key="12">
    <source>
        <dbReference type="PROSITE" id="PS51192"/>
    </source>
</evidence>
<sequence length="1421" mass="153847">MARPPPASSSFPSSRSLHPVTSFARQPQRPAPAARAVQSSSSIYDIDDELERGLEEYFAGEEGGEAIQGVDEFGWNDGAGDGWTAGYEQSEPSHFRFLSPPSPSPTRPSAGQQQHQYERTLNYYAVASPSVPRPSAAPAPAAGPSQVAAQAHSFRPQVATTGPHANAPQHQASGLIQPMPLRMPAQRSQQRQPQQQGERSAAHSSGINKPYAPPRAAQQSSSDFYDAQQALGGVMSVQEEEDDDDEQYWRDDAALGSGAGEWEDALLETEFVTSDDAAIGPSTSGIQSAVPRAARSNRGPQHDRFEKVAYLEDLEPPTTYMQKKPVKGGASRDGAVQKQGIKLRPVSELPDMFRSLWRFGVFNAVQSVSFDTVFHKDENVVISAPTGAGKTVLFELAIIRLFTKSPSSDAKGSREQAPTKSLCSERTQDWKRKFEQGLGWTVQELTGDSDLGTSGWRDVAHARIIVTTPEKWDSMTRKWHDHGATLSQLRLLCVDEVHTVGTDVRGATLEVVVSRMKTLGTDTRFVAVSATVPNIDDVAEWLGSGSNGEGEAAPATVIKFGDEFRPCKLQKVVVGYPKSSNDFAFANSLNFKLYDLVKQYSSGKPVVVFCNTRKSCSQAAEALAKDFRQALSSSSTRSALAWPKPRAMEYKTSDKNLSALLENGIAVHHAGMDVNDRRLVEKLFIDGGISIVCSTSTLAVGVNLPARMVRPALLSLSQGNSAQQVSGQVIIRGTKGFVDGQNKEYSDLEILQMIGRAGRPQYDSIGVACIMTEKALEAKYSNLVNAQNLLESCLHKSLTEHVNSEISLSTITDVESGLLWLRSTFLYARITKNPSHYALGSVKTSPEARLEEICVDAIKELVDSGVVDKQDNTLVSNHLPLKSNMRALLQTIANATEFSQYRFRQGEKSVFQKYNKNLKFPVEKVVATSDRIMILIQLVLEGIPGSELRTDHINPMLDARGIFACATRIAKCYKILTSNGLKSFQDIRNIEPDRLEVLLSRKPPYGRKLIAQATALPQFEIVFTSVSEQAHPTGSGVQVDLGVDLRLKQTKPLPAVKKGAAKLWASIATTTSDGEFIELLTTPKQFDVAVILVKPSQRIIVSASCEVLAGTEVKAVFKPATNASEFPIPSNKASCKHLCCRDGLDKPPVRRNKSKAAADGASTKSSKKSLSAAAGDAKRGAASAPLRIQPAPSAGVALARTASGKIVSQAKHSATQEAELPSLEALMAAERSKPRRKSGPLHQPPSMPSPHAADGAADEVITEIDELESPSSSPPTRSTKRKQAANLVDAAAKRRRVSLREFASSSPIELPDTTPALKIPRAIANETLFRPESLTALSLPLASPRPSPQEAQHDQTFDDSAFVDHPVEADPLDEPFPPFTWRAQASPAQFEVAPVAHAESAANEAAEDDFDAWMAESVVVV</sequence>
<feature type="domain" description="Helicase ATP-binding" evidence="12">
    <location>
        <begin position="371"/>
        <end position="550"/>
    </location>
</feature>
<dbReference type="GO" id="GO:0016787">
    <property type="term" value="F:hydrolase activity"/>
    <property type="evidence" value="ECO:0007669"/>
    <property type="project" value="UniProtKB-KW"/>
</dbReference>
<dbReference type="GO" id="GO:0005524">
    <property type="term" value="F:ATP binding"/>
    <property type="evidence" value="ECO:0007669"/>
    <property type="project" value="UniProtKB-KW"/>
</dbReference>
<evidence type="ECO:0000256" key="6">
    <source>
        <dbReference type="ARBA" id="ARBA00023235"/>
    </source>
</evidence>
<dbReference type="Pfam" id="PF00270">
    <property type="entry name" value="DEAD"/>
    <property type="match status" value="1"/>
</dbReference>
<dbReference type="FunFam" id="1.10.10.10:FF:000012">
    <property type="entry name" value="U5 small nuclear ribonucleoprotein helicase"/>
    <property type="match status" value="1"/>
</dbReference>
<evidence type="ECO:0000256" key="7">
    <source>
        <dbReference type="ARBA" id="ARBA00023254"/>
    </source>
</evidence>
<feature type="region of interest" description="Disordered" evidence="11">
    <location>
        <begin position="1230"/>
        <end position="1289"/>
    </location>
</feature>
<feature type="compositionally biased region" description="Low complexity" evidence="11">
    <location>
        <begin position="1161"/>
        <end position="1184"/>
    </location>
</feature>
<feature type="region of interest" description="Disordered" evidence="11">
    <location>
        <begin position="1"/>
        <end position="45"/>
    </location>
</feature>
<dbReference type="Gene3D" id="1.10.3380.10">
    <property type="entry name" value="Sec63 N-terminal domain-like domain"/>
    <property type="match status" value="1"/>
</dbReference>
<dbReference type="InterPro" id="IPR011545">
    <property type="entry name" value="DEAD/DEAH_box_helicase_dom"/>
</dbReference>
<evidence type="ECO:0000256" key="3">
    <source>
        <dbReference type="ARBA" id="ARBA00022801"/>
    </source>
</evidence>
<dbReference type="InterPro" id="IPR014001">
    <property type="entry name" value="Helicase_ATP-bd"/>
</dbReference>
<evidence type="ECO:0000256" key="4">
    <source>
        <dbReference type="ARBA" id="ARBA00022806"/>
    </source>
</evidence>
<dbReference type="CDD" id="cd18795">
    <property type="entry name" value="SF2_C_Ski2"/>
    <property type="match status" value="1"/>
</dbReference>
<dbReference type="SMART" id="SM00973">
    <property type="entry name" value="Sec63"/>
    <property type="match status" value="1"/>
</dbReference>
<feature type="domain" description="Helicase C-terminal" evidence="13">
    <location>
        <begin position="592"/>
        <end position="806"/>
    </location>
</feature>
<keyword evidence="4" id="KW-0347">Helicase</keyword>
<dbReference type="GO" id="GO:0051321">
    <property type="term" value="P:meiotic cell cycle"/>
    <property type="evidence" value="ECO:0007669"/>
    <property type="project" value="UniProtKB-KW"/>
</dbReference>
<feature type="region of interest" description="Disordered" evidence="11">
    <location>
        <begin position="1144"/>
        <end position="1186"/>
    </location>
</feature>
<feature type="compositionally biased region" description="Acidic residues" evidence="11">
    <location>
        <begin position="1256"/>
        <end position="1268"/>
    </location>
</feature>
<organism evidence="14 15">
    <name type="scientific">Rhodotorula paludigena</name>
    <dbReference type="NCBI Taxonomy" id="86838"/>
    <lineage>
        <taxon>Eukaryota</taxon>
        <taxon>Fungi</taxon>
        <taxon>Dikarya</taxon>
        <taxon>Basidiomycota</taxon>
        <taxon>Pucciniomycotina</taxon>
        <taxon>Microbotryomycetes</taxon>
        <taxon>Sporidiobolales</taxon>
        <taxon>Sporidiobolaceae</taxon>
        <taxon>Rhodotorula</taxon>
    </lineage>
</organism>
<dbReference type="InterPro" id="IPR027417">
    <property type="entry name" value="P-loop_NTPase"/>
</dbReference>
<keyword evidence="3" id="KW-0378">Hydrolase</keyword>
<dbReference type="EC" id="5.6.2.4" evidence="9"/>
<proteinExistence type="inferred from homology"/>
<reference evidence="14 15" key="1">
    <citation type="submission" date="2021-12" db="EMBL/GenBank/DDBJ databases">
        <title>High titer production of polyol ester of fatty acids by Rhodotorula paludigena BS15 towards product separation-free biomass refinery.</title>
        <authorList>
            <person name="Mano J."/>
            <person name="Ono H."/>
            <person name="Tanaka T."/>
            <person name="Naito K."/>
            <person name="Sushida H."/>
            <person name="Ike M."/>
            <person name="Tokuyasu K."/>
            <person name="Kitaoka M."/>
        </authorList>
    </citation>
    <scope>NUCLEOTIDE SEQUENCE [LARGE SCALE GENOMIC DNA]</scope>
    <source>
        <strain evidence="14 15">BS15</strain>
    </source>
</reference>
<keyword evidence="5" id="KW-0067">ATP-binding</keyword>
<evidence type="ECO:0000256" key="11">
    <source>
        <dbReference type="SAM" id="MobiDB-lite"/>
    </source>
</evidence>
<comment type="catalytic activity">
    <reaction evidence="10">
        <text>ATP + H2O = ADP + phosphate + H(+)</text>
        <dbReference type="Rhea" id="RHEA:13065"/>
        <dbReference type="ChEBI" id="CHEBI:15377"/>
        <dbReference type="ChEBI" id="CHEBI:15378"/>
        <dbReference type="ChEBI" id="CHEBI:30616"/>
        <dbReference type="ChEBI" id="CHEBI:43474"/>
        <dbReference type="ChEBI" id="CHEBI:456216"/>
        <dbReference type="EC" id="5.6.2.4"/>
    </reaction>
</comment>
<evidence type="ECO:0000256" key="9">
    <source>
        <dbReference type="ARBA" id="ARBA00034808"/>
    </source>
</evidence>
<keyword evidence="2" id="KW-0547">Nucleotide-binding</keyword>
<evidence type="ECO:0000256" key="1">
    <source>
        <dbReference type="ARBA" id="ARBA00010140"/>
    </source>
</evidence>
<accession>A0AAV5GFF0</accession>